<dbReference type="PANTHER" id="PTHR33116">
    <property type="entry name" value="REVERSE TRANSCRIPTASE ZINC-BINDING DOMAIN-CONTAINING PROTEIN-RELATED-RELATED"/>
    <property type="match status" value="1"/>
</dbReference>
<dbReference type="EMBL" id="JAIQCV010000011">
    <property type="protein sequence ID" value="KAH1045400.1"/>
    <property type="molecule type" value="Genomic_DNA"/>
</dbReference>
<gene>
    <name evidence="2" type="ORF">J1N35_036184</name>
</gene>
<proteinExistence type="predicted"/>
<dbReference type="PROSITE" id="PS50878">
    <property type="entry name" value="RT_POL"/>
    <property type="match status" value="1"/>
</dbReference>
<dbReference type="AlphaFoldDB" id="A0A9D3UHK5"/>
<evidence type="ECO:0000259" key="1">
    <source>
        <dbReference type="PROSITE" id="PS50878"/>
    </source>
</evidence>
<accession>A0A9D3UHK5</accession>
<reference evidence="2 3" key="1">
    <citation type="journal article" date="2021" name="Plant Biotechnol. J.">
        <title>Multi-omics assisted identification of the key and species-specific regulatory components of drought-tolerant mechanisms in Gossypium stocksii.</title>
        <authorList>
            <person name="Yu D."/>
            <person name="Ke L."/>
            <person name="Zhang D."/>
            <person name="Wu Y."/>
            <person name="Sun Y."/>
            <person name="Mei J."/>
            <person name="Sun J."/>
            <person name="Sun Y."/>
        </authorList>
    </citation>
    <scope>NUCLEOTIDE SEQUENCE [LARGE SCALE GENOMIC DNA]</scope>
    <source>
        <strain evidence="3">cv. E1</strain>
        <tissue evidence="2">Leaf</tissue>
    </source>
</reference>
<dbReference type="PANTHER" id="PTHR33116:SF86">
    <property type="entry name" value="REVERSE TRANSCRIPTASE DOMAIN-CONTAINING PROTEIN"/>
    <property type="match status" value="1"/>
</dbReference>
<keyword evidence="3" id="KW-1185">Reference proteome</keyword>
<sequence>MGINGEPSQEFFPSRGLRQGDPLGPYLFLFCAEGFSTLLHAAMKDKLMRGALIGRERYPISHLFFADDSILFGDVSEKGANTIRNIITEYEQASGQRVNFEKSLIYFGNNVEPRIRNLVTGILGVRVASNLENYLGLPMMVGRKKKWAFAHFVDRFRKRIENWGLRYLSMGGKEIFIKSVLQAIHVYVMQCFALPKLLCRKLEGLLNRFWWANNKSGKGIHWSNWQVLCRPNCEGGMGFRDLYSFNRALLAKQIWHIYTQPNCLLSKVLKANRSIFSQGRILLFFYLEEYL</sequence>
<evidence type="ECO:0000313" key="2">
    <source>
        <dbReference type="EMBL" id="KAH1045400.1"/>
    </source>
</evidence>
<dbReference type="Proteomes" id="UP000828251">
    <property type="component" value="Unassembled WGS sequence"/>
</dbReference>
<protein>
    <recommendedName>
        <fullName evidence="1">Reverse transcriptase domain-containing protein</fullName>
    </recommendedName>
</protein>
<dbReference type="Pfam" id="PF00078">
    <property type="entry name" value="RVT_1"/>
    <property type="match status" value="1"/>
</dbReference>
<name>A0A9D3UHK5_9ROSI</name>
<feature type="domain" description="Reverse transcriptase" evidence="1">
    <location>
        <begin position="1"/>
        <end position="139"/>
    </location>
</feature>
<comment type="caution">
    <text evidence="2">The sequence shown here is derived from an EMBL/GenBank/DDBJ whole genome shotgun (WGS) entry which is preliminary data.</text>
</comment>
<dbReference type="InterPro" id="IPR000477">
    <property type="entry name" value="RT_dom"/>
</dbReference>
<evidence type="ECO:0000313" key="3">
    <source>
        <dbReference type="Proteomes" id="UP000828251"/>
    </source>
</evidence>
<organism evidence="2 3">
    <name type="scientific">Gossypium stocksii</name>
    <dbReference type="NCBI Taxonomy" id="47602"/>
    <lineage>
        <taxon>Eukaryota</taxon>
        <taxon>Viridiplantae</taxon>
        <taxon>Streptophyta</taxon>
        <taxon>Embryophyta</taxon>
        <taxon>Tracheophyta</taxon>
        <taxon>Spermatophyta</taxon>
        <taxon>Magnoliopsida</taxon>
        <taxon>eudicotyledons</taxon>
        <taxon>Gunneridae</taxon>
        <taxon>Pentapetalae</taxon>
        <taxon>rosids</taxon>
        <taxon>malvids</taxon>
        <taxon>Malvales</taxon>
        <taxon>Malvaceae</taxon>
        <taxon>Malvoideae</taxon>
        <taxon>Gossypium</taxon>
    </lineage>
</organism>
<dbReference type="OrthoDB" id="1734132at2759"/>